<accession>A0AAE0GN69</accession>
<reference evidence="2 3" key="1">
    <citation type="journal article" date="2015" name="Genome Biol. Evol.">
        <title>Comparative Genomics of a Bacterivorous Green Alga Reveals Evolutionary Causalities and Consequences of Phago-Mixotrophic Mode of Nutrition.</title>
        <authorList>
            <person name="Burns J.A."/>
            <person name="Paasch A."/>
            <person name="Narechania A."/>
            <person name="Kim E."/>
        </authorList>
    </citation>
    <scope>NUCLEOTIDE SEQUENCE [LARGE SCALE GENOMIC DNA]</scope>
    <source>
        <strain evidence="2 3">PLY_AMNH</strain>
    </source>
</reference>
<feature type="region of interest" description="Disordered" evidence="1">
    <location>
        <begin position="1"/>
        <end position="91"/>
    </location>
</feature>
<feature type="compositionally biased region" description="Polar residues" evidence="1">
    <location>
        <begin position="39"/>
        <end position="66"/>
    </location>
</feature>
<feature type="compositionally biased region" description="Low complexity" evidence="1">
    <location>
        <begin position="1"/>
        <end position="28"/>
    </location>
</feature>
<gene>
    <name evidence="2" type="ORF">CYMTET_10919</name>
</gene>
<name>A0AAE0GN69_9CHLO</name>
<comment type="caution">
    <text evidence="2">The sequence shown here is derived from an EMBL/GenBank/DDBJ whole genome shotgun (WGS) entry which is preliminary data.</text>
</comment>
<dbReference type="EMBL" id="LGRX02003903">
    <property type="protein sequence ID" value="KAK3281279.1"/>
    <property type="molecule type" value="Genomic_DNA"/>
</dbReference>
<sequence length="116" mass="11524">MESESDSSSPSLCSSPSDASPVSANSPPAKKEGAMLGPSAQTDACLTGISSTPPGNSSVGGQNTASRDALSGPPLTIAAEPPTPPHGGARACDAYHHLAEAARAAARPPRPTHMPR</sequence>
<organism evidence="2 3">
    <name type="scientific">Cymbomonas tetramitiformis</name>
    <dbReference type="NCBI Taxonomy" id="36881"/>
    <lineage>
        <taxon>Eukaryota</taxon>
        <taxon>Viridiplantae</taxon>
        <taxon>Chlorophyta</taxon>
        <taxon>Pyramimonadophyceae</taxon>
        <taxon>Pyramimonadales</taxon>
        <taxon>Pyramimonadaceae</taxon>
        <taxon>Cymbomonas</taxon>
    </lineage>
</organism>
<dbReference type="AlphaFoldDB" id="A0AAE0GN69"/>
<dbReference type="Proteomes" id="UP001190700">
    <property type="component" value="Unassembled WGS sequence"/>
</dbReference>
<proteinExistence type="predicted"/>
<protein>
    <submittedName>
        <fullName evidence="2">Uncharacterized protein</fullName>
    </submittedName>
</protein>
<evidence type="ECO:0000256" key="1">
    <source>
        <dbReference type="SAM" id="MobiDB-lite"/>
    </source>
</evidence>
<keyword evidence="3" id="KW-1185">Reference proteome</keyword>
<evidence type="ECO:0000313" key="2">
    <source>
        <dbReference type="EMBL" id="KAK3281279.1"/>
    </source>
</evidence>
<evidence type="ECO:0000313" key="3">
    <source>
        <dbReference type="Proteomes" id="UP001190700"/>
    </source>
</evidence>